<accession>A0ABN3CH73</accession>
<proteinExistence type="predicted"/>
<sequence length="107" mass="11807">MATPRRAWPGGGLPGRRPAACEGEHRRAEVHPGQQSVHRLDQARVEVDERRSPLAEYDVGQQRAVPAELSSQGLQVPPYLGWHDAATRCMAVRFLTAVTRMCVPAEV</sequence>
<dbReference type="Proteomes" id="UP001499843">
    <property type="component" value="Unassembled WGS sequence"/>
</dbReference>
<dbReference type="EMBL" id="BAAAQX010000009">
    <property type="protein sequence ID" value="GAA2208758.1"/>
    <property type="molecule type" value="Genomic_DNA"/>
</dbReference>
<evidence type="ECO:0000256" key="1">
    <source>
        <dbReference type="SAM" id="MobiDB-lite"/>
    </source>
</evidence>
<protein>
    <submittedName>
        <fullName evidence="2">Uncharacterized protein</fullName>
    </submittedName>
</protein>
<feature type="region of interest" description="Disordered" evidence="1">
    <location>
        <begin position="1"/>
        <end position="45"/>
    </location>
</feature>
<evidence type="ECO:0000313" key="2">
    <source>
        <dbReference type="EMBL" id="GAA2208758.1"/>
    </source>
</evidence>
<gene>
    <name evidence="2" type="ORF">GCM10009850_042160</name>
</gene>
<name>A0ABN3CH73_9ACTN</name>
<reference evidence="2 3" key="1">
    <citation type="journal article" date="2019" name="Int. J. Syst. Evol. Microbiol.">
        <title>The Global Catalogue of Microorganisms (GCM) 10K type strain sequencing project: providing services to taxonomists for standard genome sequencing and annotation.</title>
        <authorList>
            <consortium name="The Broad Institute Genomics Platform"/>
            <consortium name="The Broad Institute Genome Sequencing Center for Infectious Disease"/>
            <person name="Wu L."/>
            <person name="Ma J."/>
        </authorList>
    </citation>
    <scope>NUCLEOTIDE SEQUENCE [LARGE SCALE GENOMIC DNA]</scope>
    <source>
        <strain evidence="2 3">JCM 16114</strain>
    </source>
</reference>
<evidence type="ECO:0000313" key="3">
    <source>
        <dbReference type="Proteomes" id="UP001499843"/>
    </source>
</evidence>
<keyword evidence="3" id="KW-1185">Reference proteome</keyword>
<organism evidence="2 3">
    <name type="scientific">Nonomuraea monospora</name>
    <dbReference type="NCBI Taxonomy" id="568818"/>
    <lineage>
        <taxon>Bacteria</taxon>
        <taxon>Bacillati</taxon>
        <taxon>Actinomycetota</taxon>
        <taxon>Actinomycetes</taxon>
        <taxon>Streptosporangiales</taxon>
        <taxon>Streptosporangiaceae</taxon>
        <taxon>Nonomuraea</taxon>
    </lineage>
</organism>
<comment type="caution">
    <text evidence="2">The sequence shown here is derived from an EMBL/GenBank/DDBJ whole genome shotgun (WGS) entry which is preliminary data.</text>
</comment>